<dbReference type="PROSITE" id="PS50157">
    <property type="entry name" value="ZINC_FINGER_C2H2_2"/>
    <property type="match status" value="1"/>
</dbReference>
<dbReference type="RefSeq" id="XP_041163166.1">
    <property type="nucleotide sequence ID" value="XM_041309833.1"/>
</dbReference>
<evidence type="ECO:0000313" key="3">
    <source>
        <dbReference type="EMBL" id="KAG1798480.1"/>
    </source>
</evidence>
<evidence type="ECO:0000313" key="4">
    <source>
        <dbReference type="Proteomes" id="UP000719766"/>
    </source>
</evidence>
<feature type="domain" description="C2H2-type" evidence="2">
    <location>
        <begin position="223"/>
        <end position="247"/>
    </location>
</feature>
<keyword evidence="1" id="KW-0479">Metal-binding</keyword>
<keyword evidence="4" id="KW-1185">Reference proteome</keyword>
<dbReference type="GeneID" id="64603597"/>
<keyword evidence="1" id="KW-0863">Zinc-finger</keyword>
<dbReference type="SMART" id="SM00355">
    <property type="entry name" value="ZnF_C2H2"/>
    <property type="match status" value="2"/>
</dbReference>
<dbReference type="Gene3D" id="3.30.160.60">
    <property type="entry name" value="Classic Zinc Finger"/>
    <property type="match status" value="1"/>
</dbReference>
<dbReference type="SUPFAM" id="SSF57667">
    <property type="entry name" value="beta-beta-alpha zinc fingers"/>
    <property type="match status" value="1"/>
</dbReference>
<organism evidence="3 4">
    <name type="scientific">Suillus plorans</name>
    <dbReference type="NCBI Taxonomy" id="116603"/>
    <lineage>
        <taxon>Eukaryota</taxon>
        <taxon>Fungi</taxon>
        <taxon>Dikarya</taxon>
        <taxon>Basidiomycota</taxon>
        <taxon>Agaricomycotina</taxon>
        <taxon>Agaricomycetes</taxon>
        <taxon>Agaricomycetidae</taxon>
        <taxon>Boletales</taxon>
        <taxon>Suillineae</taxon>
        <taxon>Suillaceae</taxon>
        <taxon>Suillus</taxon>
    </lineage>
</organism>
<dbReference type="EMBL" id="JABBWE010000013">
    <property type="protein sequence ID" value="KAG1798480.1"/>
    <property type="molecule type" value="Genomic_DNA"/>
</dbReference>
<dbReference type="GO" id="GO:0008270">
    <property type="term" value="F:zinc ion binding"/>
    <property type="evidence" value="ECO:0007669"/>
    <property type="project" value="UniProtKB-KW"/>
</dbReference>
<protein>
    <recommendedName>
        <fullName evidence="2">C2H2-type domain-containing protein</fullName>
    </recommendedName>
</protein>
<dbReference type="OrthoDB" id="2647604at2759"/>
<dbReference type="PROSITE" id="PS00028">
    <property type="entry name" value="ZINC_FINGER_C2H2_1"/>
    <property type="match status" value="1"/>
</dbReference>
<dbReference type="AlphaFoldDB" id="A0A9P7DMD9"/>
<gene>
    <name evidence="3" type="ORF">HD556DRAFT_186225</name>
</gene>
<reference evidence="3" key="1">
    <citation type="journal article" date="2020" name="New Phytol.">
        <title>Comparative genomics reveals dynamic genome evolution in host specialist ectomycorrhizal fungi.</title>
        <authorList>
            <person name="Lofgren L.A."/>
            <person name="Nguyen N.H."/>
            <person name="Vilgalys R."/>
            <person name="Ruytinx J."/>
            <person name="Liao H.L."/>
            <person name="Branco S."/>
            <person name="Kuo A."/>
            <person name="LaButti K."/>
            <person name="Lipzen A."/>
            <person name="Andreopoulos W."/>
            <person name="Pangilinan J."/>
            <person name="Riley R."/>
            <person name="Hundley H."/>
            <person name="Na H."/>
            <person name="Barry K."/>
            <person name="Grigoriev I.V."/>
            <person name="Stajich J.E."/>
            <person name="Kennedy P.G."/>
        </authorList>
    </citation>
    <scope>NUCLEOTIDE SEQUENCE</scope>
    <source>
        <strain evidence="3">S12</strain>
    </source>
</reference>
<dbReference type="Proteomes" id="UP000719766">
    <property type="component" value="Unassembled WGS sequence"/>
</dbReference>
<evidence type="ECO:0000256" key="1">
    <source>
        <dbReference type="PROSITE-ProRule" id="PRU00042"/>
    </source>
</evidence>
<sequence>MFVHRPLDSITPLAGGLAILHVWSVGDIDTQSHGRSLKGKATGNRLIFDGHGTVYKPTKILPLRRWHLASLRGQSPYQLILGQLERWPSWQVVQNTYILQWASQSFIGPSDTQVCKHNYHNRRVITIMSGGFHHFQINGAPEPEPERHFINEMFQCFWDCYAPGLHCNDLFYGHNLSHHLRERHGIHGPDNARVFCQWRSCNTEVNKESLARHIEEKHMKVVHPCGVCGKLFSRGDTLNRHRREKQH</sequence>
<name>A0A9P7DMD9_9AGAM</name>
<proteinExistence type="predicted"/>
<keyword evidence="1" id="KW-0862">Zinc</keyword>
<accession>A0A9P7DMD9</accession>
<comment type="caution">
    <text evidence="3">The sequence shown here is derived from an EMBL/GenBank/DDBJ whole genome shotgun (WGS) entry which is preliminary data.</text>
</comment>
<dbReference type="InterPro" id="IPR013087">
    <property type="entry name" value="Znf_C2H2_type"/>
</dbReference>
<evidence type="ECO:0000259" key="2">
    <source>
        <dbReference type="PROSITE" id="PS50157"/>
    </source>
</evidence>
<dbReference type="InterPro" id="IPR036236">
    <property type="entry name" value="Znf_C2H2_sf"/>
</dbReference>